<dbReference type="InterPro" id="IPR029058">
    <property type="entry name" value="AB_hydrolase_fold"/>
</dbReference>
<gene>
    <name evidence="4" type="ORF">HGUI_03979</name>
</gene>
<accession>A0A1L0B5V0</accession>
<feature type="transmembrane region" description="Helical" evidence="2">
    <location>
        <begin position="13"/>
        <end position="36"/>
    </location>
</feature>
<dbReference type="EMBL" id="FQNF01000153">
    <property type="protein sequence ID" value="SGZ41778.1"/>
    <property type="molecule type" value="Genomic_DNA"/>
</dbReference>
<dbReference type="InterPro" id="IPR006693">
    <property type="entry name" value="AB_hydrolase_lipase"/>
</dbReference>
<proteinExistence type="predicted"/>
<keyword evidence="2" id="KW-0472">Membrane</keyword>
<feature type="compositionally biased region" description="Basic and acidic residues" evidence="1">
    <location>
        <begin position="102"/>
        <end position="111"/>
    </location>
</feature>
<dbReference type="Proteomes" id="UP000183365">
    <property type="component" value="Unassembled WGS sequence"/>
</dbReference>
<evidence type="ECO:0000313" key="4">
    <source>
        <dbReference type="EMBL" id="SGZ41778.1"/>
    </source>
</evidence>
<feature type="compositionally biased region" description="Polar residues" evidence="1">
    <location>
        <begin position="78"/>
        <end position="100"/>
    </location>
</feature>
<protein>
    <submittedName>
        <fullName evidence="4">Related to Sterol esterase 2</fullName>
    </submittedName>
</protein>
<evidence type="ECO:0000256" key="2">
    <source>
        <dbReference type="SAM" id="Phobius"/>
    </source>
</evidence>
<reference evidence="5" key="1">
    <citation type="submission" date="2016-11" db="EMBL/GenBank/DDBJ databases">
        <authorList>
            <person name="Guldener U."/>
        </authorList>
    </citation>
    <scope>NUCLEOTIDE SEQUENCE [LARGE SCALE GENOMIC DNA]</scope>
</reference>
<dbReference type="GO" id="GO:0006629">
    <property type="term" value="P:lipid metabolic process"/>
    <property type="evidence" value="ECO:0007669"/>
    <property type="project" value="InterPro"/>
</dbReference>
<feature type="region of interest" description="Disordered" evidence="1">
    <location>
        <begin position="72"/>
        <end position="112"/>
    </location>
</feature>
<feature type="domain" description="Partial AB-hydrolase lipase" evidence="3">
    <location>
        <begin position="146"/>
        <end position="203"/>
    </location>
</feature>
<keyword evidence="2" id="KW-0812">Transmembrane</keyword>
<keyword evidence="5" id="KW-1185">Reference proteome</keyword>
<dbReference type="VEuPathDB" id="FungiDB:HGUI_03979"/>
<dbReference type="OrthoDB" id="6130531at2759"/>
<evidence type="ECO:0000256" key="1">
    <source>
        <dbReference type="SAM" id="MobiDB-lite"/>
    </source>
</evidence>
<evidence type="ECO:0000259" key="3">
    <source>
        <dbReference type="Pfam" id="PF04083"/>
    </source>
</evidence>
<evidence type="ECO:0000313" key="5">
    <source>
        <dbReference type="Proteomes" id="UP000183365"/>
    </source>
</evidence>
<sequence length="528" mass="60563">MTSLNIRTNFYKATSFLCTTALLTTLFICCIIEYIITNKLKWRKQPTLSNKENETKLLPNEKIHFISSKSKYNDERPNLSNSNTQVSGAATQGSSSSVRRSTNHDQAEDITHQSTENPYNSIYLAKDDSISKQISEPTYKLVADLKYYYQQYGLDIEKFRIITNDGYELDLWHVVGNSKNESSKNPVLFIHGLLQSSGSFASSGLNSLAYYVRQNLGRDVWLGNNRCGLIPGKRHAEGKKSDDLWDWDLNEMSKYDLPCLVDYVLKATGKGKLDLIGHSQGTMQSLQSLINYKKIDTNFDNCLLGKVENFVALAPAIYPGALIYDNVVLKILASIINSKVIMGTQAFIPLMMYIRNISVTFGSKSVFSMLSYLMFKFLFDWNDTLWDKNLKSRHFLFSPVFVSIKLMQFWLSENNDAVSFKNGKVADLYFPDNKVWFPINNKSDSTFTSERPFHVHEPQDLDVYPKMTLFVPKLDKLVDGNRLCNHFTQFEDKRLYQIYYIDDYSHLDVLWSMDVIEVIGKRIAQALS</sequence>
<name>A0A1L0B5V0_9ASCO</name>
<dbReference type="AlphaFoldDB" id="A0A1L0B5V0"/>
<dbReference type="Gene3D" id="3.40.50.1820">
    <property type="entry name" value="alpha/beta hydrolase"/>
    <property type="match status" value="1"/>
</dbReference>
<keyword evidence="2" id="KW-1133">Transmembrane helix</keyword>
<dbReference type="SUPFAM" id="SSF53474">
    <property type="entry name" value="alpha/beta-Hydrolases"/>
    <property type="match status" value="1"/>
</dbReference>
<dbReference type="PANTHER" id="PTHR11005">
    <property type="entry name" value="LYSOSOMAL ACID LIPASE-RELATED"/>
    <property type="match status" value="1"/>
</dbReference>
<organism evidence="4 5">
    <name type="scientific">Hanseniaspora guilliermondii</name>
    <dbReference type="NCBI Taxonomy" id="56406"/>
    <lineage>
        <taxon>Eukaryota</taxon>
        <taxon>Fungi</taxon>
        <taxon>Dikarya</taxon>
        <taxon>Ascomycota</taxon>
        <taxon>Saccharomycotina</taxon>
        <taxon>Saccharomycetes</taxon>
        <taxon>Saccharomycodales</taxon>
        <taxon>Saccharomycodaceae</taxon>
        <taxon>Hanseniaspora</taxon>
    </lineage>
</organism>
<dbReference type="Pfam" id="PF04083">
    <property type="entry name" value="Abhydro_lipase"/>
    <property type="match status" value="1"/>
</dbReference>